<gene>
    <name evidence="1" type="ORF">LCGC14_2282580</name>
</gene>
<protein>
    <submittedName>
        <fullName evidence="1">Uncharacterized protein</fullName>
    </submittedName>
</protein>
<comment type="caution">
    <text evidence="1">The sequence shown here is derived from an EMBL/GenBank/DDBJ whole genome shotgun (WGS) entry which is preliminary data.</text>
</comment>
<organism evidence="1">
    <name type="scientific">marine sediment metagenome</name>
    <dbReference type="NCBI Taxonomy" id="412755"/>
    <lineage>
        <taxon>unclassified sequences</taxon>
        <taxon>metagenomes</taxon>
        <taxon>ecological metagenomes</taxon>
    </lineage>
</organism>
<reference evidence="1" key="1">
    <citation type="journal article" date="2015" name="Nature">
        <title>Complex archaea that bridge the gap between prokaryotes and eukaryotes.</title>
        <authorList>
            <person name="Spang A."/>
            <person name="Saw J.H."/>
            <person name="Jorgensen S.L."/>
            <person name="Zaremba-Niedzwiedzka K."/>
            <person name="Martijn J."/>
            <person name="Lind A.E."/>
            <person name="van Eijk R."/>
            <person name="Schleper C."/>
            <person name="Guy L."/>
            <person name="Ettema T.J."/>
        </authorList>
    </citation>
    <scope>NUCLEOTIDE SEQUENCE</scope>
</reference>
<feature type="non-terminal residue" evidence="1">
    <location>
        <position position="25"/>
    </location>
</feature>
<sequence>MKELNLKVLLVTSDDFTDDWGVRLK</sequence>
<proteinExistence type="predicted"/>
<dbReference type="AlphaFoldDB" id="A0A0F9FNX1"/>
<evidence type="ECO:0000313" key="1">
    <source>
        <dbReference type="EMBL" id="KKL52722.1"/>
    </source>
</evidence>
<accession>A0A0F9FNX1</accession>
<dbReference type="EMBL" id="LAZR01031793">
    <property type="protein sequence ID" value="KKL52722.1"/>
    <property type="molecule type" value="Genomic_DNA"/>
</dbReference>
<name>A0A0F9FNX1_9ZZZZ</name>